<reference evidence="8 9" key="1">
    <citation type="journal article" date="2019" name="Int. J. Syst. Evol. Microbiol.">
        <title>The Global Catalogue of Microorganisms (GCM) 10K type strain sequencing project: providing services to taxonomists for standard genome sequencing and annotation.</title>
        <authorList>
            <consortium name="The Broad Institute Genomics Platform"/>
            <consortium name="The Broad Institute Genome Sequencing Center for Infectious Disease"/>
            <person name="Wu L."/>
            <person name="Ma J."/>
        </authorList>
    </citation>
    <scope>NUCLEOTIDE SEQUENCE [LARGE SCALE GENOMIC DNA]</scope>
    <source>
        <strain evidence="8 9">XZGYJ-43</strain>
    </source>
</reference>
<dbReference type="NCBIfam" id="TIGR01923">
    <property type="entry name" value="menE"/>
    <property type="match status" value="1"/>
</dbReference>
<comment type="pathway">
    <text evidence="5">Quinol/quinone metabolism; menaquinone biosynthesis.</text>
</comment>
<dbReference type="GO" id="GO:0008756">
    <property type="term" value="F:o-succinylbenzoate-CoA ligase activity"/>
    <property type="evidence" value="ECO:0007669"/>
    <property type="project" value="UniProtKB-UniRule"/>
</dbReference>
<keyword evidence="4 5" id="KW-0067">ATP-binding</keyword>
<comment type="caution">
    <text evidence="8">The sequence shown here is derived from an EMBL/GenBank/DDBJ whole genome shotgun (WGS) entry which is preliminary data.</text>
</comment>
<gene>
    <name evidence="5 8" type="primary">menE</name>
    <name evidence="8" type="ORF">ACFQJ9_08220</name>
</gene>
<dbReference type="InterPro" id="IPR000873">
    <property type="entry name" value="AMP-dep_synth/lig_dom"/>
</dbReference>
<dbReference type="Gene3D" id="3.30.300.30">
    <property type="match status" value="1"/>
</dbReference>
<dbReference type="AlphaFoldDB" id="A0ABD5Z2K8"/>
<dbReference type="InterPro" id="IPR042099">
    <property type="entry name" value="ANL_N_sf"/>
</dbReference>
<proteinExistence type="inferred from homology"/>
<comment type="function">
    <text evidence="5">Converts 2-succinylbenzoate (OSB) to 2-succinylbenzoyl-CoA (OSB-CoA).</text>
</comment>
<evidence type="ECO:0000313" key="9">
    <source>
        <dbReference type="Proteomes" id="UP001596447"/>
    </source>
</evidence>
<keyword evidence="9" id="KW-1185">Reference proteome</keyword>
<dbReference type="HAMAP" id="MF_00731">
    <property type="entry name" value="MenE"/>
    <property type="match status" value="1"/>
</dbReference>
<protein>
    <recommendedName>
        <fullName evidence="5">2-succinylbenzoate--CoA ligase</fullName>
        <ecNumber evidence="5">6.2.1.26</ecNumber>
    </recommendedName>
    <alternativeName>
        <fullName evidence="5">o-succinylbenzoyl-CoA synthetase</fullName>
        <shortName evidence="5">OSB-CoA synthetase</shortName>
    </alternativeName>
</protein>
<dbReference type="PANTHER" id="PTHR43201">
    <property type="entry name" value="ACYL-COA SYNTHETASE"/>
    <property type="match status" value="1"/>
</dbReference>
<dbReference type="InterPro" id="IPR010192">
    <property type="entry name" value="MenE"/>
</dbReference>
<dbReference type="GO" id="GO:0005524">
    <property type="term" value="F:ATP binding"/>
    <property type="evidence" value="ECO:0007669"/>
    <property type="project" value="UniProtKB-KW"/>
</dbReference>
<evidence type="ECO:0000256" key="3">
    <source>
        <dbReference type="ARBA" id="ARBA00022741"/>
    </source>
</evidence>
<dbReference type="Pfam" id="PF00501">
    <property type="entry name" value="AMP-binding"/>
    <property type="match status" value="1"/>
</dbReference>
<keyword evidence="1 5" id="KW-0474">Menaquinone biosynthesis</keyword>
<evidence type="ECO:0000313" key="8">
    <source>
        <dbReference type="EMBL" id="MFC7199398.1"/>
    </source>
</evidence>
<feature type="domain" description="AMP-dependent synthetase/ligase" evidence="6">
    <location>
        <begin position="6"/>
        <end position="355"/>
    </location>
</feature>
<feature type="domain" description="AMP-binding enzyme C-terminal" evidence="7">
    <location>
        <begin position="408"/>
        <end position="485"/>
    </location>
</feature>
<dbReference type="SUPFAM" id="SSF56801">
    <property type="entry name" value="Acetyl-CoA synthetase-like"/>
    <property type="match status" value="1"/>
</dbReference>
<dbReference type="GO" id="GO:0009234">
    <property type="term" value="P:menaquinone biosynthetic process"/>
    <property type="evidence" value="ECO:0007669"/>
    <property type="project" value="UniProtKB-UniRule"/>
</dbReference>
<dbReference type="EMBL" id="JBHTAR010000011">
    <property type="protein sequence ID" value="MFC7199398.1"/>
    <property type="molecule type" value="Genomic_DNA"/>
</dbReference>
<comment type="pathway">
    <text evidence="5">Quinol/quinone metabolism; 1,4-dihydroxy-2-naphthoate biosynthesis; 1,4-dihydroxy-2-naphthoate from chorismate: step 5/7.</text>
</comment>
<dbReference type="PANTHER" id="PTHR43201:SF5">
    <property type="entry name" value="MEDIUM-CHAIN ACYL-COA LIGASE ACSF2, MITOCHONDRIAL"/>
    <property type="match status" value="1"/>
</dbReference>
<evidence type="ECO:0000256" key="1">
    <source>
        <dbReference type="ARBA" id="ARBA00022428"/>
    </source>
</evidence>
<dbReference type="InterPro" id="IPR045851">
    <property type="entry name" value="AMP-bd_C_sf"/>
</dbReference>
<name>A0ABD5Z2K8_9EURY</name>
<evidence type="ECO:0000256" key="2">
    <source>
        <dbReference type="ARBA" id="ARBA00022598"/>
    </source>
</evidence>
<sequence>MDDLLSRRVRASPDATALVDSQSEREWTFADLDDAVDATACRLAELGVTADDRVGILMETRPAFVRLVFAVARLGAVVVPLNARLAPSELVAQREAADLICLVCEGDTEADALAMAEPVPVVSIDKPQSAAVGHLPSVDTDSTTVTPVVRDPTDPVALMFTSGTTGAPKAVRLTPRNFLASATASAFRLGVDPDDRWLCPLSMYHMGGLSVVVRSALYGTTAVLTRGFDADTALDALHEYDCTGVSLVPTMLKRLLAEGDLPDSLRFVLVGGAPTPRDLVETCAERDVPVYPSYGMTEATSQIATATPREAFEEPGTVGRPLLPTEVTVVDDGSPLPAGEVGELVVAGPTVTPGYDDPDQTAEAFGPYGFHTGDVGYVDEAGKIHVLNRRSDRIITGGENVHPGEVVDVLRSHPDVETAAVVGVEDPEWGERVAALVVPAEDTESADESGLTADDVRAYCRDRLAGYKVPRTVVFVDSLPRTASGTVDRAAARERVAQATDL</sequence>
<dbReference type="Proteomes" id="UP001596447">
    <property type="component" value="Unassembled WGS sequence"/>
</dbReference>
<dbReference type="RefSeq" id="WP_279529329.1">
    <property type="nucleotide sequence ID" value="NZ_CP122312.1"/>
</dbReference>
<evidence type="ECO:0000256" key="5">
    <source>
        <dbReference type="HAMAP-Rule" id="MF_00731"/>
    </source>
</evidence>
<comment type="similarity">
    <text evidence="5">Belongs to the ATP-dependent AMP-binding enzyme family. MenE subfamily.</text>
</comment>
<dbReference type="InterPro" id="IPR020845">
    <property type="entry name" value="AMP-binding_CS"/>
</dbReference>
<keyword evidence="3 5" id="KW-0547">Nucleotide-binding</keyword>
<evidence type="ECO:0000259" key="7">
    <source>
        <dbReference type="Pfam" id="PF13193"/>
    </source>
</evidence>
<dbReference type="PROSITE" id="PS00455">
    <property type="entry name" value="AMP_BINDING"/>
    <property type="match status" value="1"/>
</dbReference>
<dbReference type="InterPro" id="IPR025110">
    <property type="entry name" value="AMP-bd_C"/>
</dbReference>
<dbReference type="Pfam" id="PF13193">
    <property type="entry name" value="AMP-binding_C"/>
    <property type="match status" value="1"/>
</dbReference>
<keyword evidence="2 5" id="KW-0436">Ligase</keyword>
<organism evidence="8 9">
    <name type="scientific">Halospeciosus flavus</name>
    <dbReference type="NCBI Taxonomy" id="3032283"/>
    <lineage>
        <taxon>Archaea</taxon>
        <taxon>Methanobacteriati</taxon>
        <taxon>Methanobacteriota</taxon>
        <taxon>Stenosarchaea group</taxon>
        <taxon>Halobacteria</taxon>
        <taxon>Halobacteriales</taxon>
        <taxon>Halobacteriaceae</taxon>
        <taxon>Halospeciosus</taxon>
    </lineage>
</organism>
<accession>A0ABD5Z2K8</accession>
<comment type="catalytic activity">
    <reaction evidence="5">
        <text>2-succinylbenzoate + ATP + CoA = 2-succinylbenzoyl-CoA + AMP + diphosphate</text>
        <dbReference type="Rhea" id="RHEA:17009"/>
        <dbReference type="ChEBI" id="CHEBI:18325"/>
        <dbReference type="ChEBI" id="CHEBI:30616"/>
        <dbReference type="ChEBI" id="CHEBI:33019"/>
        <dbReference type="ChEBI" id="CHEBI:57287"/>
        <dbReference type="ChEBI" id="CHEBI:57364"/>
        <dbReference type="ChEBI" id="CHEBI:456215"/>
        <dbReference type="EC" id="6.2.1.26"/>
    </reaction>
</comment>
<evidence type="ECO:0000256" key="4">
    <source>
        <dbReference type="ARBA" id="ARBA00022840"/>
    </source>
</evidence>
<evidence type="ECO:0000259" key="6">
    <source>
        <dbReference type="Pfam" id="PF00501"/>
    </source>
</evidence>
<dbReference type="EC" id="6.2.1.26" evidence="5"/>
<dbReference type="Gene3D" id="3.40.50.12780">
    <property type="entry name" value="N-terminal domain of ligase-like"/>
    <property type="match status" value="1"/>
</dbReference>